<comment type="caution">
    <text evidence="3">The sequence shown here is derived from an EMBL/GenBank/DDBJ whole genome shotgun (WGS) entry which is preliminary data.</text>
</comment>
<dbReference type="AlphaFoldDB" id="A0A917VKK1"/>
<protein>
    <submittedName>
        <fullName evidence="3">Activator of HSP90 ATPase</fullName>
    </submittedName>
</protein>
<gene>
    <name evidence="3" type="ORF">GCM10007964_41020</name>
</gene>
<evidence type="ECO:0000313" key="4">
    <source>
        <dbReference type="Proteomes" id="UP000645217"/>
    </source>
</evidence>
<evidence type="ECO:0000256" key="1">
    <source>
        <dbReference type="ARBA" id="ARBA00006817"/>
    </source>
</evidence>
<dbReference type="Proteomes" id="UP000645217">
    <property type="component" value="Unassembled WGS sequence"/>
</dbReference>
<dbReference type="Gene3D" id="3.30.530.20">
    <property type="match status" value="1"/>
</dbReference>
<reference evidence="3" key="2">
    <citation type="submission" date="2020-09" db="EMBL/GenBank/DDBJ databases">
        <authorList>
            <person name="Sun Q."/>
            <person name="Ohkuma M."/>
        </authorList>
    </citation>
    <scope>NUCLEOTIDE SEQUENCE</scope>
    <source>
        <strain evidence="3">JCM 13064</strain>
    </source>
</reference>
<accession>A0A917VKK1</accession>
<dbReference type="InterPro" id="IPR013538">
    <property type="entry name" value="ASHA1/2-like_C"/>
</dbReference>
<keyword evidence="4" id="KW-1185">Reference proteome</keyword>
<dbReference type="RefSeq" id="WP_189164645.1">
    <property type="nucleotide sequence ID" value="NZ_BMNT01000022.1"/>
</dbReference>
<comment type="similarity">
    <text evidence="1">Belongs to the AHA1 family.</text>
</comment>
<reference evidence="3" key="1">
    <citation type="journal article" date="2014" name="Int. J. Syst. Evol. Microbiol.">
        <title>Complete genome sequence of Corynebacterium casei LMG S-19264T (=DSM 44701T), isolated from a smear-ripened cheese.</title>
        <authorList>
            <consortium name="US DOE Joint Genome Institute (JGI-PGF)"/>
            <person name="Walter F."/>
            <person name="Albersmeier A."/>
            <person name="Kalinowski J."/>
            <person name="Ruckert C."/>
        </authorList>
    </citation>
    <scope>NUCLEOTIDE SEQUENCE</scope>
    <source>
        <strain evidence="3">JCM 13064</strain>
    </source>
</reference>
<evidence type="ECO:0000313" key="3">
    <source>
        <dbReference type="EMBL" id="GGK94381.1"/>
    </source>
</evidence>
<sequence length="164" mass="18056">MTVVSTDKDLDARTLTFVSEFDAGVERVWQVWEDARQTERWWGPPMWPATFEQHDFTVGGGSRYRMNGPGEQEVRGWWRFTAIEAPARLEFDDGFGGDENDPLVAMDPAHIVVTIEPHGAGSRMTLATVYTSAEQLDQILAMGVIEGMSAALGQIDGVLAAAPN</sequence>
<name>A0A917VKK1_9ACTN</name>
<proteinExistence type="inferred from homology"/>
<organism evidence="3 4">
    <name type="scientific">Sphaerisporangium melleum</name>
    <dbReference type="NCBI Taxonomy" id="321316"/>
    <lineage>
        <taxon>Bacteria</taxon>
        <taxon>Bacillati</taxon>
        <taxon>Actinomycetota</taxon>
        <taxon>Actinomycetes</taxon>
        <taxon>Streptosporangiales</taxon>
        <taxon>Streptosporangiaceae</taxon>
        <taxon>Sphaerisporangium</taxon>
    </lineage>
</organism>
<dbReference type="InterPro" id="IPR023393">
    <property type="entry name" value="START-like_dom_sf"/>
</dbReference>
<dbReference type="EMBL" id="BMNT01000022">
    <property type="protein sequence ID" value="GGK94381.1"/>
    <property type="molecule type" value="Genomic_DNA"/>
</dbReference>
<feature type="domain" description="Activator of Hsp90 ATPase homologue 1/2-like C-terminal" evidence="2">
    <location>
        <begin position="23"/>
        <end position="159"/>
    </location>
</feature>
<dbReference type="Pfam" id="PF08327">
    <property type="entry name" value="AHSA1"/>
    <property type="match status" value="1"/>
</dbReference>
<dbReference type="CDD" id="cd07814">
    <property type="entry name" value="SRPBCC_CalC_Aha1-like"/>
    <property type="match status" value="1"/>
</dbReference>
<evidence type="ECO:0000259" key="2">
    <source>
        <dbReference type="Pfam" id="PF08327"/>
    </source>
</evidence>
<dbReference type="SUPFAM" id="SSF55961">
    <property type="entry name" value="Bet v1-like"/>
    <property type="match status" value="1"/>
</dbReference>